<name>A0A2N5XU99_9HYPH</name>
<protein>
    <recommendedName>
        <fullName evidence="4">DUF2125 domain-containing protein</fullName>
    </recommendedName>
</protein>
<proteinExistence type="predicted"/>
<keyword evidence="1" id="KW-0812">Transmembrane</keyword>
<evidence type="ECO:0000313" key="3">
    <source>
        <dbReference type="Proteomes" id="UP000234881"/>
    </source>
</evidence>
<dbReference type="AlphaFoldDB" id="A0A2N5XU99"/>
<accession>A0A2N5XU99</accession>
<dbReference type="InterPro" id="IPR018666">
    <property type="entry name" value="DUF2125"/>
</dbReference>
<dbReference type="Pfam" id="PF09898">
    <property type="entry name" value="DUF2125"/>
    <property type="match status" value="1"/>
</dbReference>
<evidence type="ECO:0008006" key="4">
    <source>
        <dbReference type="Google" id="ProtNLM"/>
    </source>
</evidence>
<evidence type="ECO:0000313" key="2">
    <source>
        <dbReference type="EMBL" id="PLW78050.1"/>
    </source>
</evidence>
<feature type="transmembrane region" description="Helical" evidence="1">
    <location>
        <begin position="21"/>
        <end position="42"/>
    </location>
</feature>
<evidence type="ECO:0000256" key="1">
    <source>
        <dbReference type="SAM" id="Phobius"/>
    </source>
</evidence>
<reference evidence="2 3" key="1">
    <citation type="submission" date="2018-01" db="EMBL/GenBank/DDBJ databases">
        <title>The draft genome sequence of Cohaesibacter sp. H1304.</title>
        <authorList>
            <person name="Wang N.-N."/>
            <person name="Du Z.-J."/>
        </authorList>
    </citation>
    <scope>NUCLEOTIDE SEQUENCE [LARGE SCALE GENOMIC DNA]</scope>
    <source>
        <strain evidence="2 3">H1304</strain>
    </source>
</reference>
<gene>
    <name evidence="2" type="ORF">C0081_06245</name>
</gene>
<dbReference type="Proteomes" id="UP000234881">
    <property type="component" value="Unassembled WGS sequence"/>
</dbReference>
<comment type="caution">
    <text evidence="2">The sequence shown here is derived from an EMBL/GenBank/DDBJ whole genome shotgun (WGS) entry which is preliminary data.</text>
</comment>
<sequence>MSRPMSAHDQALAKSRPNHRKYVFLGLFVLLVIAGWSAFWYVSYTKTQSLIDRLMARQINGTPVLQCQNQTLGGYPFRLLLTCSSYTAQNAQNGWRVEGGAFRAIWQIYTPNLALIESDTRLTISHQPSGQTFDMVSSLMRGSVRFSPTEIISRASFEAANPTVTSNNPAFSNMLGEIKADSLAFHARPNPDESNDLDLSMTATELAAGSFPIVSGQFGVTLIEGLSASIRNQGNPARAWLQQSGEVKDINGHVDIGQKTLKLNGDVSFDQQGLANGLVKLKILNPSVDAATAGKTLSAKRDGLNGPLTALQLMGKPVKDGDLIGSEVDIKLKGGNIQAGFLPLGRLPAIQ</sequence>
<dbReference type="EMBL" id="PKUQ01000011">
    <property type="protein sequence ID" value="PLW78050.1"/>
    <property type="molecule type" value="Genomic_DNA"/>
</dbReference>
<keyword evidence="3" id="KW-1185">Reference proteome</keyword>
<keyword evidence="1" id="KW-0472">Membrane</keyword>
<keyword evidence="1" id="KW-1133">Transmembrane helix</keyword>
<organism evidence="2 3">
    <name type="scientific">Cohaesibacter celericrescens</name>
    <dbReference type="NCBI Taxonomy" id="2067669"/>
    <lineage>
        <taxon>Bacteria</taxon>
        <taxon>Pseudomonadati</taxon>
        <taxon>Pseudomonadota</taxon>
        <taxon>Alphaproteobacteria</taxon>
        <taxon>Hyphomicrobiales</taxon>
        <taxon>Cohaesibacteraceae</taxon>
    </lineage>
</organism>
<dbReference type="OrthoDB" id="7169664at2"/>